<evidence type="ECO:0000313" key="2">
    <source>
        <dbReference type="Proteomes" id="UP000287033"/>
    </source>
</evidence>
<keyword evidence="2" id="KW-1185">Reference proteome</keyword>
<accession>A0A401RGC0</accession>
<dbReference type="EMBL" id="BEZZ01005390">
    <property type="protein sequence ID" value="GCC17175.1"/>
    <property type="molecule type" value="Genomic_DNA"/>
</dbReference>
<sequence>MLRRVWVPVLRGVSRCLNQSDRGRLRPGNGPGYCWANSRPALRSMNCNRGRLRHSLPLIRVERSKPVPNLCEDDGDEFTNVNLAISNFKMLLIN</sequence>
<name>A0A401RGC0_CHIPU</name>
<dbReference type="AlphaFoldDB" id="A0A401RGC0"/>
<reference evidence="1 2" key="1">
    <citation type="journal article" date="2018" name="Nat. Ecol. Evol.">
        <title>Shark genomes provide insights into elasmobranch evolution and the origin of vertebrates.</title>
        <authorList>
            <person name="Hara Y"/>
            <person name="Yamaguchi K"/>
            <person name="Onimaru K"/>
            <person name="Kadota M"/>
            <person name="Koyanagi M"/>
            <person name="Keeley SD"/>
            <person name="Tatsumi K"/>
            <person name="Tanaka K"/>
            <person name="Motone F"/>
            <person name="Kageyama Y"/>
            <person name="Nozu R"/>
            <person name="Adachi N"/>
            <person name="Nishimura O"/>
            <person name="Nakagawa R"/>
            <person name="Tanegashima C"/>
            <person name="Kiyatake I"/>
            <person name="Matsumoto R"/>
            <person name="Murakumo K"/>
            <person name="Nishida K"/>
            <person name="Terakita A"/>
            <person name="Kuratani S"/>
            <person name="Sato K"/>
            <person name="Hyodo S Kuraku.S."/>
        </authorList>
    </citation>
    <scope>NUCLEOTIDE SEQUENCE [LARGE SCALE GENOMIC DNA]</scope>
</reference>
<organism evidence="1 2">
    <name type="scientific">Chiloscyllium punctatum</name>
    <name type="common">Brownbanded bambooshark</name>
    <name type="synonym">Hemiscyllium punctatum</name>
    <dbReference type="NCBI Taxonomy" id="137246"/>
    <lineage>
        <taxon>Eukaryota</taxon>
        <taxon>Metazoa</taxon>
        <taxon>Chordata</taxon>
        <taxon>Craniata</taxon>
        <taxon>Vertebrata</taxon>
        <taxon>Chondrichthyes</taxon>
        <taxon>Elasmobranchii</taxon>
        <taxon>Galeomorphii</taxon>
        <taxon>Galeoidea</taxon>
        <taxon>Orectolobiformes</taxon>
        <taxon>Hemiscylliidae</taxon>
        <taxon>Chiloscyllium</taxon>
    </lineage>
</organism>
<comment type="caution">
    <text evidence="1">The sequence shown here is derived from an EMBL/GenBank/DDBJ whole genome shotgun (WGS) entry which is preliminary data.</text>
</comment>
<evidence type="ECO:0000313" key="1">
    <source>
        <dbReference type="EMBL" id="GCC17175.1"/>
    </source>
</evidence>
<dbReference type="Proteomes" id="UP000287033">
    <property type="component" value="Unassembled WGS sequence"/>
</dbReference>
<protein>
    <submittedName>
        <fullName evidence="1">Uncharacterized protein</fullName>
    </submittedName>
</protein>
<gene>
    <name evidence="1" type="ORF">chiPu_0021967</name>
</gene>
<proteinExistence type="predicted"/>